<proteinExistence type="predicted"/>
<comment type="caution">
    <text evidence="1">The sequence shown here is derived from an EMBL/GenBank/DDBJ whole genome shotgun (WGS) entry which is preliminary data.</text>
</comment>
<reference evidence="1" key="1">
    <citation type="submission" date="2023-03" db="EMBL/GenBank/DDBJ databases">
        <title>Chromosome-scale reference genome and RAD-based genetic map of yellow starthistle (Centaurea solstitialis) reveal putative structural variation and QTLs associated with invader traits.</title>
        <authorList>
            <person name="Reatini B."/>
            <person name="Cang F.A."/>
            <person name="Jiang Q."/>
            <person name="Mckibben M.T.W."/>
            <person name="Barker M.S."/>
            <person name="Rieseberg L.H."/>
            <person name="Dlugosch K.M."/>
        </authorList>
    </citation>
    <scope>NUCLEOTIDE SEQUENCE</scope>
    <source>
        <strain evidence="1">CAN-66</strain>
        <tissue evidence="1">Leaf</tissue>
    </source>
</reference>
<accession>A0AA38TST5</accession>
<gene>
    <name evidence="1" type="ORF">OSB04_011591</name>
</gene>
<dbReference type="EMBL" id="JARYMX010000003">
    <property type="protein sequence ID" value="KAJ9556977.1"/>
    <property type="molecule type" value="Genomic_DNA"/>
</dbReference>
<dbReference type="Proteomes" id="UP001172457">
    <property type="component" value="Chromosome 3"/>
</dbReference>
<keyword evidence="2" id="KW-1185">Reference proteome</keyword>
<evidence type="ECO:0000313" key="1">
    <source>
        <dbReference type="EMBL" id="KAJ9556977.1"/>
    </source>
</evidence>
<sequence length="121" mass="13676">MQLFAHREPIIIQEEDSIVVLVLISLSFLFFPASEDDSKASRFLLAEDCTAESLRPVTEALQGSVTFNLCMCLNLHQLSYMTAEALKIEIGFREKMAAEILWSVLDEAVKFGRVYVTTDRV</sequence>
<dbReference type="AlphaFoldDB" id="A0AA38TST5"/>
<name>A0AA38TST5_9ASTR</name>
<organism evidence="1 2">
    <name type="scientific">Centaurea solstitialis</name>
    <name type="common">yellow star-thistle</name>
    <dbReference type="NCBI Taxonomy" id="347529"/>
    <lineage>
        <taxon>Eukaryota</taxon>
        <taxon>Viridiplantae</taxon>
        <taxon>Streptophyta</taxon>
        <taxon>Embryophyta</taxon>
        <taxon>Tracheophyta</taxon>
        <taxon>Spermatophyta</taxon>
        <taxon>Magnoliopsida</taxon>
        <taxon>eudicotyledons</taxon>
        <taxon>Gunneridae</taxon>
        <taxon>Pentapetalae</taxon>
        <taxon>asterids</taxon>
        <taxon>campanulids</taxon>
        <taxon>Asterales</taxon>
        <taxon>Asteraceae</taxon>
        <taxon>Carduoideae</taxon>
        <taxon>Cardueae</taxon>
        <taxon>Centaureinae</taxon>
        <taxon>Centaurea</taxon>
    </lineage>
</organism>
<evidence type="ECO:0000313" key="2">
    <source>
        <dbReference type="Proteomes" id="UP001172457"/>
    </source>
</evidence>
<protein>
    <submittedName>
        <fullName evidence="1">Uncharacterized protein</fullName>
    </submittedName>
</protein>